<keyword evidence="2" id="KW-1133">Transmembrane helix</keyword>
<organism evidence="3 4">
    <name type="scientific">Thermosediminibacter oceani (strain ATCC BAA-1034 / DSM 16646 / JW/IW-1228P)</name>
    <dbReference type="NCBI Taxonomy" id="555079"/>
    <lineage>
        <taxon>Bacteria</taxon>
        <taxon>Bacillati</taxon>
        <taxon>Bacillota</taxon>
        <taxon>Clostridia</taxon>
        <taxon>Thermosediminibacterales</taxon>
        <taxon>Thermosediminibacteraceae</taxon>
        <taxon>Thermosediminibacter</taxon>
    </lineage>
</organism>
<dbReference type="OrthoDB" id="2871992at2"/>
<evidence type="ECO:0000256" key="1">
    <source>
        <dbReference type="SAM" id="MobiDB-lite"/>
    </source>
</evidence>
<reference evidence="3 4" key="1">
    <citation type="journal article" date="2010" name="Stand. Genomic Sci.">
        <title>Complete genome sequence of Thermosediminibacter oceani type strain (JW/IW-1228P).</title>
        <authorList>
            <person name="Pitluck S."/>
            <person name="Yasawong M."/>
            <person name="Munk C."/>
            <person name="Nolan M."/>
            <person name="Lapidus A."/>
            <person name="Lucas S."/>
            <person name="Glavina Del Rio T."/>
            <person name="Tice H."/>
            <person name="Cheng J.F."/>
            <person name="Bruce D."/>
            <person name="Detter C."/>
            <person name="Tapia R."/>
            <person name="Han C."/>
            <person name="Goodwin L."/>
            <person name="Liolios K."/>
            <person name="Ivanova N."/>
            <person name="Mavromatis K."/>
            <person name="Mikhailova N."/>
            <person name="Pati A."/>
            <person name="Chen A."/>
            <person name="Palaniappan K."/>
            <person name="Land M."/>
            <person name="Hauser L."/>
            <person name="Chang Y.J."/>
            <person name="Jeffries C.D."/>
            <person name="Rohde M."/>
            <person name="Spring S."/>
            <person name="Sikorski J."/>
            <person name="Goker M."/>
            <person name="Woyke T."/>
            <person name="Bristow J."/>
            <person name="Eisen J.A."/>
            <person name="Markowitz V."/>
            <person name="Hugenholtz P."/>
            <person name="Kyrpides N.C."/>
            <person name="Klenk H.P."/>
        </authorList>
    </citation>
    <scope>NUCLEOTIDE SEQUENCE [LARGE SCALE GENOMIC DNA]</scope>
    <source>
        <strain evidence="4">ATCC BAA-1034 / DSM 16646 / JW/IW-1228P</strain>
    </source>
</reference>
<dbReference type="Proteomes" id="UP000000272">
    <property type="component" value="Chromosome"/>
</dbReference>
<dbReference type="HOGENOM" id="CLU_1453766_0_0_9"/>
<feature type="transmembrane region" description="Helical" evidence="2">
    <location>
        <begin position="6"/>
        <end position="23"/>
    </location>
</feature>
<evidence type="ECO:0000313" key="3">
    <source>
        <dbReference type="EMBL" id="ADL07483.1"/>
    </source>
</evidence>
<dbReference type="AlphaFoldDB" id="D9S256"/>
<dbReference type="STRING" id="555079.Toce_0714"/>
<accession>D9S256</accession>
<evidence type="ECO:0000313" key="4">
    <source>
        <dbReference type="Proteomes" id="UP000000272"/>
    </source>
</evidence>
<sequence length="186" mass="21136">MRKYGTWLVVLAVILAALAFFYIKNGLTESKPSPKELTESDPLPEELTESKPLPEEDPLEGISESQLFTITRRTEGGAVTVDVAFLNILKPDEKDLLFYVALNTHTVDLTSYEIEKLSVLTNGKITVENGFKWEPIEENGHHRSGILRVKNNGIFDKNTDYIELNLRGIAAVPDRKYRWDKTDWGR</sequence>
<dbReference type="eggNOG" id="ENOG5033FDW">
    <property type="taxonomic scope" value="Bacteria"/>
</dbReference>
<gene>
    <name evidence="3" type="ordered locus">Toce_0714</name>
</gene>
<dbReference type="KEGG" id="toc:Toce_0714"/>
<dbReference type="RefSeq" id="WP_013275530.1">
    <property type="nucleotide sequence ID" value="NC_014377.1"/>
</dbReference>
<keyword evidence="2" id="KW-0812">Transmembrane</keyword>
<dbReference type="EMBL" id="CP002131">
    <property type="protein sequence ID" value="ADL07483.1"/>
    <property type="molecule type" value="Genomic_DNA"/>
</dbReference>
<feature type="region of interest" description="Disordered" evidence="1">
    <location>
        <begin position="32"/>
        <end position="59"/>
    </location>
</feature>
<evidence type="ECO:0000256" key="2">
    <source>
        <dbReference type="SAM" id="Phobius"/>
    </source>
</evidence>
<keyword evidence="4" id="KW-1185">Reference proteome</keyword>
<name>D9S256_THEOJ</name>
<keyword evidence="2" id="KW-0472">Membrane</keyword>
<protein>
    <submittedName>
        <fullName evidence="3">Uncharacterized protein</fullName>
    </submittedName>
</protein>
<proteinExistence type="predicted"/>